<evidence type="ECO:0000256" key="2">
    <source>
        <dbReference type="ARBA" id="ARBA00008537"/>
    </source>
</evidence>
<keyword evidence="5 8" id="KW-0812">Transmembrane</keyword>
<protein>
    <submittedName>
        <fullName evidence="9">Multidrug export protein EmrB</fullName>
    </submittedName>
</protein>
<dbReference type="Gene3D" id="1.20.1250.20">
    <property type="entry name" value="MFS general substrate transporter like domains"/>
    <property type="match status" value="1"/>
</dbReference>
<evidence type="ECO:0000256" key="4">
    <source>
        <dbReference type="ARBA" id="ARBA00022475"/>
    </source>
</evidence>
<dbReference type="SUPFAM" id="SSF103473">
    <property type="entry name" value="MFS general substrate transporter"/>
    <property type="match status" value="1"/>
</dbReference>
<keyword evidence="7 8" id="KW-0472">Membrane</keyword>
<feature type="transmembrane region" description="Helical" evidence="8">
    <location>
        <begin position="289"/>
        <end position="313"/>
    </location>
</feature>
<feature type="transmembrane region" description="Helical" evidence="8">
    <location>
        <begin position="150"/>
        <end position="172"/>
    </location>
</feature>
<proteinExistence type="inferred from homology"/>
<evidence type="ECO:0000256" key="1">
    <source>
        <dbReference type="ARBA" id="ARBA00004651"/>
    </source>
</evidence>
<dbReference type="PANTHER" id="PTHR42718:SF9">
    <property type="entry name" value="MAJOR FACILITATOR SUPERFAMILY MULTIDRUG TRANSPORTER MFSC"/>
    <property type="match status" value="1"/>
</dbReference>
<feature type="transmembrane region" description="Helical" evidence="8">
    <location>
        <begin position="503"/>
        <end position="520"/>
    </location>
</feature>
<keyword evidence="4" id="KW-1003">Cell membrane</keyword>
<keyword evidence="6 8" id="KW-1133">Transmembrane helix</keyword>
<feature type="transmembrane region" description="Helical" evidence="8">
    <location>
        <begin position="250"/>
        <end position="269"/>
    </location>
</feature>
<evidence type="ECO:0000256" key="7">
    <source>
        <dbReference type="ARBA" id="ARBA00023136"/>
    </source>
</evidence>
<feature type="transmembrane region" description="Helical" evidence="8">
    <location>
        <begin position="382"/>
        <end position="407"/>
    </location>
</feature>
<feature type="transmembrane region" description="Helical" evidence="8">
    <location>
        <begin position="325"/>
        <end position="346"/>
    </location>
</feature>
<dbReference type="InterPro" id="IPR004638">
    <property type="entry name" value="EmrB-like"/>
</dbReference>
<name>A0A3P3ZPM9_9ZZZZ</name>
<dbReference type="GO" id="GO:0005886">
    <property type="term" value="C:plasma membrane"/>
    <property type="evidence" value="ECO:0007669"/>
    <property type="project" value="UniProtKB-SubCell"/>
</dbReference>
<dbReference type="NCBIfam" id="TIGR00711">
    <property type="entry name" value="efflux_EmrB"/>
    <property type="match status" value="1"/>
</dbReference>
<evidence type="ECO:0000256" key="5">
    <source>
        <dbReference type="ARBA" id="ARBA00022692"/>
    </source>
</evidence>
<sequence length="528" mass="58048">MAASPMGAFSPPRNFRGDLISPWWEAVTVALTTFMEVLDISIANVALRHIAGDMSVSEDEAVWVLTSYMVSNAIVLPMSGWLSTLFGRRRFYLFCVAMFSVSSLLCGLAPNLTTLILFRTLQGIGGGGLQPCSQAILTDSFPPSKRGMAFAVYGITTVLAPAIGPTIGGWITDTFSWRWIFLINVPVGFLSLYLSRRLLSDPPALIEQSAEFRRRGFTVDWKGFVLLSVGFGCLQVVLDRGQQDDWFSSPFIMLMSALSTLSLLILPFWETRQHYPMVDFNLLKERNFLFSNILMFLVGFILFGSTVLLPMWVQALMGYSATQAGMLLSPGALTVLLVLPFVGWAINKVDVRHMIAFGLLCNGVALYLFSHMNLQADYWSLATLRILQGIGLGFLFVPVNAAAYSWVPPNKSSNASAIINLSRNLGGSFGISLVQTWLTRGTQRHQSVLTTHLTDSSTATQAWLAGVIHQLAGVGSHGVAVAHALLYATVQRQASLLSFMDDFRLLGTLALVFIPVVYALKRPVREKH</sequence>
<dbReference type="AlphaFoldDB" id="A0A3P3ZPM9"/>
<dbReference type="EMBL" id="UOYP01000309">
    <property type="protein sequence ID" value="VAY88725.1"/>
    <property type="molecule type" value="Genomic_DNA"/>
</dbReference>
<dbReference type="CDD" id="cd17503">
    <property type="entry name" value="MFS_LmrB_MDR_like"/>
    <property type="match status" value="1"/>
</dbReference>
<evidence type="ECO:0000256" key="3">
    <source>
        <dbReference type="ARBA" id="ARBA00022448"/>
    </source>
</evidence>
<reference evidence="9" key="1">
    <citation type="submission" date="2018-10" db="EMBL/GenBank/DDBJ databases">
        <authorList>
            <person name="Plewniak F."/>
        </authorList>
    </citation>
    <scope>NUCLEOTIDE SEQUENCE</scope>
</reference>
<dbReference type="GO" id="GO:0022857">
    <property type="term" value="F:transmembrane transporter activity"/>
    <property type="evidence" value="ECO:0007669"/>
    <property type="project" value="InterPro"/>
</dbReference>
<dbReference type="PRINTS" id="PR01036">
    <property type="entry name" value="TCRTETB"/>
</dbReference>
<feature type="transmembrane region" description="Helical" evidence="8">
    <location>
        <begin position="61"/>
        <end position="79"/>
    </location>
</feature>
<evidence type="ECO:0000256" key="6">
    <source>
        <dbReference type="ARBA" id="ARBA00022989"/>
    </source>
</evidence>
<dbReference type="Gene3D" id="1.20.1720.10">
    <property type="entry name" value="Multidrug resistance protein D"/>
    <property type="match status" value="1"/>
</dbReference>
<comment type="subcellular location">
    <subcellularLocation>
        <location evidence="1">Cell membrane</location>
        <topology evidence="1">Multi-pass membrane protein</topology>
    </subcellularLocation>
</comment>
<evidence type="ECO:0000256" key="8">
    <source>
        <dbReference type="SAM" id="Phobius"/>
    </source>
</evidence>
<dbReference type="PANTHER" id="PTHR42718">
    <property type="entry name" value="MAJOR FACILITATOR SUPERFAMILY MULTIDRUG TRANSPORTER MFSC"/>
    <property type="match status" value="1"/>
</dbReference>
<comment type="similarity">
    <text evidence="2">Belongs to the major facilitator superfamily. EmrB family.</text>
</comment>
<feature type="transmembrane region" description="Helical" evidence="8">
    <location>
        <begin position="179"/>
        <end position="199"/>
    </location>
</feature>
<feature type="transmembrane region" description="Helical" evidence="8">
    <location>
        <begin position="352"/>
        <end position="370"/>
    </location>
</feature>
<organism evidence="9">
    <name type="scientific">mine drainage metagenome</name>
    <dbReference type="NCBI Taxonomy" id="410659"/>
    <lineage>
        <taxon>unclassified sequences</taxon>
        <taxon>metagenomes</taxon>
        <taxon>ecological metagenomes</taxon>
    </lineage>
</organism>
<keyword evidence="3" id="KW-0813">Transport</keyword>
<feature type="transmembrane region" description="Helical" evidence="8">
    <location>
        <begin position="91"/>
        <end position="110"/>
    </location>
</feature>
<gene>
    <name evidence="9" type="primary">emrB</name>
    <name evidence="9" type="ORF">CARN8_3770003</name>
</gene>
<dbReference type="InterPro" id="IPR036259">
    <property type="entry name" value="MFS_trans_sf"/>
</dbReference>
<evidence type="ECO:0000313" key="9">
    <source>
        <dbReference type="EMBL" id="VAY88725.1"/>
    </source>
</evidence>
<accession>A0A3P3ZPM9</accession>
<dbReference type="Pfam" id="PF07690">
    <property type="entry name" value="MFS_1"/>
    <property type="match status" value="2"/>
</dbReference>
<dbReference type="InterPro" id="IPR011701">
    <property type="entry name" value="MFS"/>
</dbReference>